<dbReference type="GO" id="GO:0016639">
    <property type="term" value="F:oxidoreductase activity, acting on the CH-NH2 group of donors, NAD or NADP as acceptor"/>
    <property type="evidence" value="ECO:0007669"/>
    <property type="project" value="InterPro"/>
</dbReference>
<feature type="domain" description="Glutamine amidotransferase type-2" evidence="26">
    <location>
        <begin position="327"/>
        <end position="715"/>
    </location>
</feature>
<dbReference type="CDD" id="cd00713">
    <property type="entry name" value="GltS"/>
    <property type="match status" value="1"/>
</dbReference>
<evidence type="ECO:0000256" key="24">
    <source>
        <dbReference type="ARBA" id="ARBA00068518"/>
    </source>
</evidence>
<feature type="compositionally biased region" description="Basic and acidic residues" evidence="25">
    <location>
        <begin position="29"/>
        <end position="40"/>
    </location>
</feature>
<dbReference type="GO" id="GO:0016040">
    <property type="term" value="F:glutamate synthase (NADH) activity"/>
    <property type="evidence" value="ECO:0007669"/>
    <property type="project" value="UniProtKB-EC"/>
</dbReference>
<dbReference type="Gene3D" id="1.10.1060.10">
    <property type="entry name" value="Alpha-helical ferredoxin"/>
    <property type="match status" value="1"/>
</dbReference>
<evidence type="ECO:0000256" key="3">
    <source>
        <dbReference type="ARBA" id="ARBA00001974"/>
    </source>
</evidence>
<sequence length="2338" mass="256433">MQPQDIIDLTGDSEDNGSSTQPRGGRGSGTEDGKGPLLEKSKRKHRRLQMIKNFFHERGIATGHRSDNHRFSTSQLSALTQAEQSIVLCNPSTLLFNTTISDRGWGCGYRNCQMLISSLMHQAPVSRMPTEAVPQVRQLQEMLELSWRDGYDRDGADQLDHRAMGTRKWIGTTEIYCILAHLGVRSRIVDFHCASAADGSHPALFSWVVDYFTATGSGGKFADRHPLYLQHQGHSRTVVGVDLSDDVCLLVFDPDVNVAPGGPMKLSKFRLPLGRTRRSKQFQILYVDDDCFSQIVPKQIASQRYGWADAMPAKQGLYDPSNERDACGVGFIINIKGQASHKILRDSENLLCNMSHRGATGADSRDGDGAGVMASMPHSLLSREFHSLGCKLPPLGQYSTGNIFMYPTDHKCMTQFDTIAEQLGLHVVAWRKVPVNSEILGPASRSKEPAVMQPLVVGDWQEERKFQRQLFVLKKRVHHEIGGLYVCSLDTRVIVYKGQLTPEQVPEYFVDLRDEAFETHFALVHSRFSTNTFPSWERAQPFSWCAHNGEINTLRGNKNWMRAREGLLHSKAFNPGDLEKTFPIIDELGSDSAALDSVLELLVVSGVMTMPEAVMVMVPEAWQNNPLMPAAKRAFYEWASCVMEPWDGPALLTFSDGRYCGASLDRNGLRPCRYYVTSDDRMICASEVGTVDIDPAMVVKKGRLMPGRMLLVDTREGAIVDDERLKLQYAQQHPFQQWLDTHQIKISHLAAKPPATDDHVPVSQDRRMRAFGYSAEHLSLILSPMVQYGKEPLGSMGNDTVLACLDPEPRLPYEYFRELFAQVTNPPIDPIREKIVMSLACHIGPEGNLLEISDRQAHRLSLDSPLLTGPELAAIRGMSAQYPEWTSHTIDITFDVAEGAAGYKRALDRVCEEARAAIDRHAKILILSDTMANAERVALSALLAAGAVHHHLVATKLRAKVALLVETGEARETHHFCVLVGYGVDAICPYMVYEAIAKLHRENVLPDKPVTELIKQFRGAVDDGFRKVMSKMGISTLQSYKGAQIFEALGVASEVIDKCFVGTASRVQGTTLEGFAADALARHDVAYGPEVVAVMGDEGEYNWRKGGGKHINTPGAISSLQDAVRTKNKAAWVKYTEASQKSIEDCTLRGLLEIHADESRAIPLEEVEPWTSIVKRFCTGAMSYGSISKEAHTALAVAMNRLGGKSNSGEGGEDPERSIPRNGDSERSAIKQVASGRFGVTSNYLADADELQIKMAHGAKAGEGGELLGTKVSREIAKTRHTTPGVTLVSPPPHHDIYSIEDLKQLIFDLKSANHQARISVKLVSEVGIGVVASGVVKALADHILVAGHDGGTGAARWTGIKYAGLPWELGLAETHQTLVLNDLRGRVVLQTDGQLKTARDVAIAAMLGAEEFGFATTPLITLGCVYLRRCHQNNCAVGVATQDPALRAKFRGQPEHVINFFYYLAEDLRAIMATLGIRSVNELVGRTEFLRTMPGYQFTKGGLDLGLLLKPAHKMRPGVATYNVVKQDHQIESRLDSRLLPDLLESLRTGQPAEVETEICNTDRAVGTILSYHLSVAHGLEGLPQGTVRLRLRGSAGQSLGAFLAPGIAIDLEGDANDYVGKGLSGGQIIVYPPRTSTFDSHLNIIVGNVCLFGATSGEAFIGGIAAERFAVRNSGALAVVEGVGDHGCEYMTGGRVVVLGNVGRNFAAGMSGGLAYVLAEGFDDMCNKESVDLETVHGEEAQWLKRTIQRHADLTGSKHARSVVDRFSELLPKFVKVFPRDYKRVLAEETAETAETADSAVCVEPQPVANGLVDIEDALVDESLLSDRVQKLDKLRGFAKYRRRGDKYRNAKRRANDWDEISTRQTKSQLQVQAARCIDCGIPFCQSDTDGCPIGNVIPKWNELVFKDQWRDAFDRLMATNNFPEFTGRVCPAPCEGACVAGISELPVAIKSIEAAIIDHAWEMGWMRAVPPRNRSPWKVAVVGSGPAGLAAAEQLNSVGHLVTVFEREDRIGGLLTYGIPNMKLDKRLVQRRVDKMAEEGVEFVTNAHIGVTHSATDLVSSFNAVLLATGATWPRDLNIEGRQLEGVYFAMDFLTASTKSLLHNKGGISAAGKRVVVIGGGDTGNDCIGTSVRQGAASVTNFELLPQPPRERSKDNPWPQYPRVYRIDYGHEEVISRWGKDPRIYSISAKRFLGDAGRLYGIETVRVQWTREGDRWSMEEIAGSEEVVEADLVFLAMGFLGPENKVIEELEVKQGPRSNVETADGSYQTNVEGVFAAGDCRRGQSLVVWGINEGRMAARELDAWLRSNNGHGGSHLPISGGIIPRTISVIKAPVS</sequence>
<dbReference type="InterPro" id="IPR051394">
    <property type="entry name" value="Glutamate_Synthase"/>
</dbReference>
<comment type="function">
    <text evidence="23">Forms L-glutamate from L-glutamine and 2-oxoglutarate. Represents an alternative pathway to L-glutamate dehydrogenase for the biosynthesis of L-glutamate. Participates with glutamine synthetase in ammonia assimilation processes. The enzyme is specific for NADH, L-glutamine and 2-oxoglutarate.</text>
</comment>
<keyword evidence="17" id="KW-0408">Iron</keyword>
<comment type="similarity">
    <text evidence="7">Belongs to the glutamate synthase family.</text>
</comment>
<comment type="cofactor">
    <cofactor evidence="1">
        <name>FMN</name>
        <dbReference type="ChEBI" id="CHEBI:58210"/>
    </cofactor>
</comment>
<dbReference type="Pfam" id="PF00310">
    <property type="entry name" value="GATase_2"/>
    <property type="match status" value="1"/>
</dbReference>
<dbReference type="PANTHER" id="PTHR43100:SF1">
    <property type="entry name" value="GLUTAMATE SYNTHASE [NADPH] SMALL CHAIN"/>
    <property type="match status" value="1"/>
</dbReference>
<dbReference type="InterPro" id="IPR023753">
    <property type="entry name" value="FAD/NAD-binding_dom"/>
</dbReference>
<dbReference type="InterPro" id="IPR012462">
    <property type="entry name" value="UFSP1/2_DUB_cat"/>
</dbReference>
<dbReference type="FunFam" id="2.160.20.60:FF:000001">
    <property type="entry name" value="Glutamate synthase, large subunit"/>
    <property type="match status" value="1"/>
</dbReference>
<keyword evidence="19" id="KW-0314">Glutamate biosynthesis</keyword>
<evidence type="ECO:0000256" key="11">
    <source>
        <dbReference type="ARBA" id="ARBA00022643"/>
    </source>
</evidence>
<comment type="pathway">
    <text evidence="4">Energy metabolism; nitrogen metabolism.</text>
</comment>
<feature type="compositionally biased region" description="Basic and acidic residues" evidence="25">
    <location>
        <begin position="1214"/>
        <end position="1228"/>
    </location>
</feature>
<dbReference type="Pfam" id="PF01493">
    <property type="entry name" value="GXGXG"/>
    <property type="match status" value="1"/>
</dbReference>
<evidence type="ECO:0000256" key="25">
    <source>
        <dbReference type="SAM" id="MobiDB-lite"/>
    </source>
</evidence>
<comment type="pathway">
    <text evidence="6">Amino-acid biosynthesis; L-glutamate biosynthesis via GLT pathway; L-glutamate from 2-oxoglutarate and L-glutamine (NAD(+) route): step 1/1.</text>
</comment>
<dbReference type="InterPro" id="IPR036188">
    <property type="entry name" value="FAD/NAD-bd_sf"/>
</dbReference>
<keyword evidence="10" id="KW-0285">Flavoprotein</keyword>
<dbReference type="Gene3D" id="2.160.20.60">
    <property type="entry name" value="Glutamate synthase, alpha subunit, C-terminal domain"/>
    <property type="match status" value="1"/>
</dbReference>
<dbReference type="CDD" id="cd00982">
    <property type="entry name" value="gltB_C"/>
    <property type="match status" value="1"/>
</dbReference>
<evidence type="ECO:0000256" key="7">
    <source>
        <dbReference type="ARBA" id="ARBA00009716"/>
    </source>
</evidence>
<dbReference type="PROSITE" id="PS51278">
    <property type="entry name" value="GATASE_TYPE_2"/>
    <property type="match status" value="1"/>
</dbReference>
<feature type="region of interest" description="Disordered" evidence="25">
    <location>
        <begin position="1203"/>
        <end position="1228"/>
    </location>
</feature>
<evidence type="ECO:0000256" key="20">
    <source>
        <dbReference type="ARBA" id="ARBA00023291"/>
    </source>
</evidence>
<dbReference type="InterPro" id="IPR028261">
    <property type="entry name" value="DPD_II"/>
</dbReference>
<dbReference type="EC" id="1.4.1.14" evidence="21"/>
<keyword evidence="20" id="KW-0003">3Fe-4S</keyword>
<evidence type="ECO:0000256" key="12">
    <source>
        <dbReference type="ARBA" id="ARBA00022723"/>
    </source>
</evidence>
<evidence type="ECO:0000256" key="16">
    <source>
        <dbReference type="ARBA" id="ARBA00023002"/>
    </source>
</evidence>
<evidence type="ECO:0000256" key="10">
    <source>
        <dbReference type="ARBA" id="ARBA00022630"/>
    </source>
</evidence>
<dbReference type="GO" id="GO:0051538">
    <property type="term" value="F:3 iron, 4 sulfur cluster binding"/>
    <property type="evidence" value="ECO:0007669"/>
    <property type="project" value="UniProtKB-KW"/>
</dbReference>
<dbReference type="NCBIfam" id="TIGR01317">
    <property type="entry name" value="GOGAT_sm_gam"/>
    <property type="match status" value="1"/>
</dbReference>
<reference evidence="27" key="1">
    <citation type="submission" date="2022-07" db="EMBL/GenBank/DDBJ databases">
        <title>Phylogenomic reconstructions and comparative analyses of Kickxellomycotina fungi.</title>
        <authorList>
            <person name="Reynolds N.K."/>
            <person name="Stajich J.E."/>
            <person name="Barry K."/>
            <person name="Grigoriev I.V."/>
            <person name="Crous P."/>
            <person name="Smith M.E."/>
        </authorList>
    </citation>
    <scope>NUCLEOTIDE SEQUENCE</scope>
    <source>
        <strain evidence="27">BCRC 34297</strain>
    </source>
</reference>
<dbReference type="FunFam" id="3.20.20.70:FF:000031">
    <property type="entry name" value="Glutamate synthase 1 [NADH]"/>
    <property type="match status" value="1"/>
</dbReference>
<dbReference type="GO" id="GO:0016787">
    <property type="term" value="F:hydrolase activity"/>
    <property type="evidence" value="ECO:0007669"/>
    <property type="project" value="UniProtKB-KW"/>
</dbReference>
<dbReference type="InterPro" id="IPR006005">
    <property type="entry name" value="Glut_synth_ssu1"/>
</dbReference>
<keyword evidence="15" id="KW-0315">Glutamine amidotransferase</keyword>
<dbReference type="InterPro" id="IPR009051">
    <property type="entry name" value="Helical_ferredxn"/>
</dbReference>
<dbReference type="NCBIfam" id="NF008730">
    <property type="entry name" value="PRK11750.1"/>
    <property type="match status" value="1"/>
</dbReference>
<feature type="region of interest" description="Disordered" evidence="25">
    <location>
        <begin position="1"/>
        <end position="44"/>
    </location>
</feature>
<dbReference type="PANTHER" id="PTHR43100">
    <property type="entry name" value="GLUTAMATE SYNTHASE [NADPH] SMALL CHAIN"/>
    <property type="match status" value="1"/>
</dbReference>
<evidence type="ECO:0000256" key="13">
    <source>
        <dbReference type="ARBA" id="ARBA00022801"/>
    </source>
</evidence>
<dbReference type="Pfam" id="PF07992">
    <property type="entry name" value="Pyr_redox_2"/>
    <property type="match status" value="1"/>
</dbReference>
<keyword evidence="18" id="KW-0411">Iron-sulfur</keyword>
<dbReference type="InterPro" id="IPR006982">
    <property type="entry name" value="Glu_synth_centr_N"/>
</dbReference>
<dbReference type="GO" id="GO:0046872">
    <property type="term" value="F:metal ion binding"/>
    <property type="evidence" value="ECO:0007669"/>
    <property type="project" value="UniProtKB-KW"/>
</dbReference>
<evidence type="ECO:0000313" key="28">
    <source>
        <dbReference type="Proteomes" id="UP001140011"/>
    </source>
</evidence>
<dbReference type="Gene3D" id="3.90.70.130">
    <property type="match status" value="1"/>
</dbReference>
<dbReference type="Pfam" id="PF04898">
    <property type="entry name" value="Glu_syn_central"/>
    <property type="match status" value="1"/>
</dbReference>
<accession>A0A9W8GYX5</accession>
<evidence type="ECO:0000256" key="1">
    <source>
        <dbReference type="ARBA" id="ARBA00001917"/>
    </source>
</evidence>
<dbReference type="OrthoDB" id="4327079at2759"/>
<evidence type="ECO:0000256" key="2">
    <source>
        <dbReference type="ARBA" id="ARBA00001927"/>
    </source>
</evidence>
<evidence type="ECO:0000256" key="4">
    <source>
        <dbReference type="ARBA" id="ARBA00004802"/>
    </source>
</evidence>
<keyword evidence="11" id="KW-0288">FMN</keyword>
<protein>
    <recommendedName>
        <fullName evidence="24">Glutamate synthase [NADH]</fullName>
        <ecNumber evidence="21">1.4.1.14</ecNumber>
    </recommendedName>
</protein>
<evidence type="ECO:0000256" key="22">
    <source>
        <dbReference type="ARBA" id="ARBA00048867"/>
    </source>
</evidence>
<comment type="cofactor">
    <cofactor evidence="2">
        <name>[3Fe-4S] cluster</name>
        <dbReference type="ChEBI" id="CHEBI:21137"/>
    </cofactor>
</comment>
<dbReference type="SUPFAM" id="SSF51971">
    <property type="entry name" value="Nucleotide-binding domain"/>
    <property type="match status" value="2"/>
</dbReference>
<proteinExistence type="inferred from homology"/>
<evidence type="ECO:0000256" key="6">
    <source>
        <dbReference type="ARBA" id="ARBA00004944"/>
    </source>
</evidence>
<dbReference type="InterPro" id="IPR036485">
    <property type="entry name" value="Glu_synth_asu_C_sf"/>
</dbReference>
<evidence type="ECO:0000256" key="21">
    <source>
        <dbReference type="ARBA" id="ARBA00024383"/>
    </source>
</evidence>
<comment type="caution">
    <text evidence="27">The sequence shown here is derived from an EMBL/GenBank/DDBJ whole genome shotgun (WGS) entry which is preliminary data.</text>
</comment>
<dbReference type="SUPFAM" id="SSF46548">
    <property type="entry name" value="alpha-helical ferredoxin"/>
    <property type="match status" value="1"/>
</dbReference>
<dbReference type="EMBL" id="JANBUH010000033">
    <property type="protein sequence ID" value="KAJ2756198.1"/>
    <property type="molecule type" value="Genomic_DNA"/>
</dbReference>
<comment type="pathway">
    <text evidence="5">Nitrogen metabolism.</text>
</comment>
<dbReference type="CDD" id="cd02808">
    <property type="entry name" value="GltS_FMN"/>
    <property type="match status" value="1"/>
</dbReference>
<evidence type="ECO:0000256" key="18">
    <source>
        <dbReference type="ARBA" id="ARBA00023014"/>
    </source>
</evidence>
<comment type="cofactor">
    <cofactor evidence="3">
        <name>FAD</name>
        <dbReference type="ChEBI" id="CHEBI:57692"/>
    </cofactor>
</comment>
<dbReference type="Pfam" id="PF07910">
    <property type="entry name" value="Peptidase_C78"/>
    <property type="match status" value="1"/>
</dbReference>
<dbReference type="Proteomes" id="UP001140011">
    <property type="component" value="Unassembled WGS sequence"/>
</dbReference>
<organism evidence="27 28">
    <name type="scientific">Coemansia pectinata</name>
    <dbReference type="NCBI Taxonomy" id="1052879"/>
    <lineage>
        <taxon>Eukaryota</taxon>
        <taxon>Fungi</taxon>
        <taxon>Fungi incertae sedis</taxon>
        <taxon>Zoopagomycota</taxon>
        <taxon>Kickxellomycotina</taxon>
        <taxon>Kickxellomycetes</taxon>
        <taxon>Kickxellales</taxon>
        <taxon>Kickxellaceae</taxon>
        <taxon>Coemansia</taxon>
    </lineage>
</organism>
<evidence type="ECO:0000256" key="8">
    <source>
        <dbReference type="ARBA" id="ARBA00011233"/>
    </source>
</evidence>
<dbReference type="Pfam" id="PF14691">
    <property type="entry name" value="Fer4_20"/>
    <property type="match status" value="1"/>
</dbReference>
<dbReference type="InterPro" id="IPR029055">
    <property type="entry name" value="Ntn_hydrolases_N"/>
</dbReference>
<dbReference type="FunFam" id="3.20.20.70:FF:000017">
    <property type="entry name" value="Glutamate synthase [NADH], amyloplastic"/>
    <property type="match status" value="1"/>
</dbReference>
<evidence type="ECO:0000256" key="5">
    <source>
        <dbReference type="ARBA" id="ARBA00004909"/>
    </source>
</evidence>
<dbReference type="FunFam" id="3.50.50.60:FF:000022">
    <property type="entry name" value="Glutamate synthase [NADH], amyloplastic"/>
    <property type="match status" value="1"/>
</dbReference>
<keyword evidence="12" id="KW-0479">Metal-binding</keyword>
<evidence type="ECO:0000256" key="23">
    <source>
        <dbReference type="ARBA" id="ARBA00057049"/>
    </source>
</evidence>
<dbReference type="SUPFAM" id="SSF69336">
    <property type="entry name" value="Alpha subunit of glutamate synthase, C-terminal domain"/>
    <property type="match status" value="1"/>
</dbReference>
<name>A0A9W8GYX5_9FUNG</name>
<evidence type="ECO:0000256" key="14">
    <source>
        <dbReference type="ARBA" id="ARBA00022827"/>
    </source>
</evidence>
<keyword evidence="14" id="KW-0274">FAD</keyword>
<keyword evidence="16 27" id="KW-0560">Oxidoreductase</keyword>
<dbReference type="InterPro" id="IPR013785">
    <property type="entry name" value="Aldolase_TIM"/>
</dbReference>
<dbReference type="GO" id="GO:0019676">
    <property type="term" value="P:ammonia assimilation cycle"/>
    <property type="evidence" value="ECO:0007669"/>
    <property type="project" value="UniProtKB-ARBA"/>
</dbReference>
<dbReference type="Gene3D" id="3.20.20.70">
    <property type="entry name" value="Aldolase class I"/>
    <property type="match status" value="2"/>
</dbReference>
<dbReference type="PRINTS" id="PR00419">
    <property type="entry name" value="ADXRDTASE"/>
</dbReference>
<dbReference type="FunFam" id="3.60.20.10:FF:000001">
    <property type="entry name" value="Glutamate synthase, large subunit"/>
    <property type="match status" value="1"/>
</dbReference>
<evidence type="ECO:0000256" key="15">
    <source>
        <dbReference type="ARBA" id="ARBA00022962"/>
    </source>
</evidence>
<dbReference type="InterPro" id="IPR002932">
    <property type="entry name" value="Glu_synthdom"/>
</dbReference>
<gene>
    <name evidence="27" type="primary">GLT1</name>
    <name evidence="27" type="ORF">GGI19_001034</name>
</gene>
<dbReference type="GO" id="GO:0006537">
    <property type="term" value="P:glutamate biosynthetic process"/>
    <property type="evidence" value="ECO:0007669"/>
    <property type="project" value="UniProtKB-KW"/>
</dbReference>
<dbReference type="SUPFAM" id="SSF51395">
    <property type="entry name" value="FMN-linked oxidoreductases"/>
    <property type="match status" value="1"/>
</dbReference>
<evidence type="ECO:0000256" key="19">
    <source>
        <dbReference type="ARBA" id="ARBA00023164"/>
    </source>
</evidence>
<dbReference type="Gene3D" id="3.50.50.60">
    <property type="entry name" value="FAD/NAD(P)-binding domain"/>
    <property type="match status" value="2"/>
</dbReference>
<keyword evidence="13" id="KW-0378">Hydrolase</keyword>
<evidence type="ECO:0000256" key="9">
    <source>
        <dbReference type="ARBA" id="ARBA00022605"/>
    </source>
</evidence>
<comment type="subunit">
    <text evidence="8">Homotrimer.</text>
</comment>
<dbReference type="SUPFAM" id="SSF56235">
    <property type="entry name" value="N-terminal nucleophile aminohydrolases (Ntn hydrolases)"/>
    <property type="match status" value="1"/>
</dbReference>
<dbReference type="InterPro" id="IPR017932">
    <property type="entry name" value="GATase_2_dom"/>
</dbReference>
<dbReference type="InterPro" id="IPR002489">
    <property type="entry name" value="Glu_synth_asu_C"/>
</dbReference>
<dbReference type="Pfam" id="PF01645">
    <property type="entry name" value="Glu_synthase"/>
    <property type="match status" value="1"/>
</dbReference>
<comment type="catalytic activity">
    <reaction evidence="22">
        <text>2 L-glutamate + NAD(+) = L-glutamine + 2-oxoglutarate + NADH + H(+)</text>
        <dbReference type="Rhea" id="RHEA:13753"/>
        <dbReference type="ChEBI" id="CHEBI:15378"/>
        <dbReference type="ChEBI" id="CHEBI:16810"/>
        <dbReference type="ChEBI" id="CHEBI:29985"/>
        <dbReference type="ChEBI" id="CHEBI:57540"/>
        <dbReference type="ChEBI" id="CHEBI:57945"/>
        <dbReference type="ChEBI" id="CHEBI:58359"/>
        <dbReference type="EC" id="1.4.1.14"/>
    </reaction>
</comment>
<evidence type="ECO:0000313" key="27">
    <source>
        <dbReference type="EMBL" id="KAJ2756198.1"/>
    </source>
</evidence>
<evidence type="ECO:0000259" key="26">
    <source>
        <dbReference type="PROSITE" id="PS51278"/>
    </source>
</evidence>
<keyword evidence="9" id="KW-0028">Amino-acid biosynthesis</keyword>
<evidence type="ECO:0000256" key="17">
    <source>
        <dbReference type="ARBA" id="ARBA00023004"/>
    </source>
</evidence>
<dbReference type="Gene3D" id="3.60.20.10">
    <property type="entry name" value="Glutamine Phosphoribosylpyrophosphate, subunit 1, domain 1"/>
    <property type="match status" value="1"/>
</dbReference>
<keyword evidence="28" id="KW-1185">Reference proteome</keyword>